<dbReference type="EMBL" id="CAFBOW010000089">
    <property type="protein sequence ID" value="CAB4997501.1"/>
    <property type="molecule type" value="Genomic_DNA"/>
</dbReference>
<keyword evidence="1" id="KW-0812">Transmembrane</keyword>
<sequence length="32" mass="3275">MGVSIWKFVLSVVGEIAIGAGVTLAVKSRKSA</sequence>
<name>A0A6J7NWP8_9ZZZZ</name>
<proteinExistence type="predicted"/>
<feature type="transmembrane region" description="Helical" evidence="1">
    <location>
        <begin position="6"/>
        <end position="26"/>
    </location>
</feature>
<organism evidence="2">
    <name type="scientific">freshwater metagenome</name>
    <dbReference type="NCBI Taxonomy" id="449393"/>
    <lineage>
        <taxon>unclassified sequences</taxon>
        <taxon>metagenomes</taxon>
        <taxon>ecological metagenomes</taxon>
    </lineage>
</organism>
<protein>
    <submittedName>
        <fullName evidence="2">Unannotated protein</fullName>
    </submittedName>
</protein>
<accession>A0A6J7NWP8</accession>
<evidence type="ECO:0000256" key="1">
    <source>
        <dbReference type="SAM" id="Phobius"/>
    </source>
</evidence>
<reference evidence="2" key="1">
    <citation type="submission" date="2020-05" db="EMBL/GenBank/DDBJ databases">
        <authorList>
            <person name="Chiriac C."/>
            <person name="Salcher M."/>
            <person name="Ghai R."/>
            <person name="Kavagutti S V."/>
        </authorList>
    </citation>
    <scope>NUCLEOTIDE SEQUENCE</scope>
</reference>
<evidence type="ECO:0000313" key="2">
    <source>
        <dbReference type="EMBL" id="CAB4997501.1"/>
    </source>
</evidence>
<keyword evidence="1" id="KW-0472">Membrane</keyword>
<keyword evidence="1" id="KW-1133">Transmembrane helix</keyword>
<gene>
    <name evidence="2" type="ORF">UFOPK4032_00524</name>
</gene>
<dbReference type="AlphaFoldDB" id="A0A6J7NWP8"/>